<evidence type="ECO:0000259" key="1">
    <source>
        <dbReference type="Pfam" id="PF20033"/>
    </source>
</evidence>
<reference evidence="2 3" key="1">
    <citation type="submission" date="2024-09" db="EMBL/GenBank/DDBJ databases">
        <authorList>
            <person name="Sun Q."/>
            <person name="Mori K."/>
        </authorList>
    </citation>
    <scope>NUCLEOTIDE SEQUENCE [LARGE SCALE GENOMIC DNA]</scope>
    <source>
        <strain evidence="2 3">CGMCC 1.12926</strain>
    </source>
</reference>
<gene>
    <name evidence="2" type="ORF">ACFFLS_10610</name>
</gene>
<protein>
    <recommendedName>
        <fullName evidence="1">DUF6438 domain-containing protein</fullName>
    </recommendedName>
</protein>
<comment type="caution">
    <text evidence="2">The sequence shown here is derived from an EMBL/GenBank/DDBJ whole genome shotgun (WGS) entry which is preliminary data.</text>
</comment>
<dbReference type="RefSeq" id="WP_379684964.1">
    <property type="nucleotide sequence ID" value="NZ_JBHLYW010000008.1"/>
</dbReference>
<dbReference type="Pfam" id="PF20033">
    <property type="entry name" value="DUF6438"/>
    <property type="match status" value="1"/>
</dbReference>
<keyword evidence="3" id="KW-1185">Reference proteome</keyword>
<organism evidence="2 3">
    <name type="scientific">Flavobacterium procerum</name>
    <dbReference type="NCBI Taxonomy" id="1455569"/>
    <lineage>
        <taxon>Bacteria</taxon>
        <taxon>Pseudomonadati</taxon>
        <taxon>Bacteroidota</taxon>
        <taxon>Flavobacteriia</taxon>
        <taxon>Flavobacteriales</taxon>
        <taxon>Flavobacteriaceae</taxon>
        <taxon>Flavobacterium</taxon>
    </lineage>
</organism>
<dbReference type="InterPro" id="IPR045497">
    <property type="entry name" value="DUF6438"/>
</dbReference>
<evidence type="ECO:0000313" key="3">
    <source>
        <dbReference type="Proteomes" id="UP001589734"/>
    </source>
</evidence>
<name>A0ABV6BPW2_9FLAO</name>
<evidence type="ECO:0000313" key="2">
    <source>
        <dbReference type="EMBL" id="MFC0077494.1"/>
    </source>
</evidence>
<feature type="domain" description="DUF6438" evidence="1">
    <location>
        <begin position="61"/>
        <end position="141"/>
    </location>
</feature>
<proteinExistence type="predicted"/>
<sequence>MTKNYCFLLILSLCISCQKYSQKEIRDNNSDSVIKVEMHLDGFGVEGDNFPSSIVGEIDFENKKSNFEKDYYDPSIKASTYVLSDKEIKTLFELIQKADLTKLKKEYSIGDNRPDQPRSKMTIYTEYNQYEIDDYGLRGDTLLIKIYDIAYKI</sequence>
<dbReference type="Proteomes" id="UP001589734">
    <property type="component" value="Unassembled WGS sequence"/>
</dbReference>
<accession>A0ABV6BPW2</accession>
<dbReference type="EMBL" id="JBHLYW010000008">
    <property type="protein sequence ID" value="MFC0077494.1"/>
    <property type="molecule type" value="Genomic_DNA"/>
</dbReference>